<feature type="transmembrane region" description="Helical" evidence="6">
    <location>
        <begin position="446"/>
        <end position="465"/>
    </location>
</feature>
<sequence>MTPSPDTSPNYDVFKKELNIDIESISIGTKYEDSNIFNDIAVATHYRNVYEQSKYECRHLFDPDFTWSKEEEAKVVRKNDWNVTFLTFIMFTALDFDRYNISQALSDNMLDNLHMSTNDYNTANTINLVCFLVSELPSQLISKKIGGDVWIPIQICLWSIVSMCQAAVTTKNGFYTTRALLGLLQGGFICDICLWMSYFFTSKELPFRLSLFYTANPLAAVWSSLLSFALLKIKTGGIMDQSWRWLFLIEGILTLFVGIYSFFGMPPSPAQTKSWYCKDGWYTESEEKIVVNRVLRDDPSKGDMHNREPVRPKELLEVLLDFDLLPIYIIRLLSDIGAQPVSTYMALTLRKLGFNTYQTNALNIPYNVLQAITMCLLGYFSEVINERSLLSLITPIWVLAGLLPLRFWPGAQINVWGTYALLTILLGHPPLWALSISWCSANSNSVRTRAVSAALVNIFSQVANITSANLYRSSDSPLYHKGNNSLIGIACGALVSCLLTKLYYIQRNKAREKKWASFSEQEKLEYCTKTSDEGNKRLDFRFVH</sequence>
<gene>
    <name evidence="7" type="ORF">KASA_0Q00132G</name>
</gene>
<evidence type="ECO:0000313" key="7">
    <source>
        <dbReference type="EMBL" id="SMN17680.1"/>
    </source>
</evidence>
<dbReference type="Pfam" id="PF07690">
    <property type="entry name" value="MFS_1"/>
    <property type="match status" value="1"/>
</dbReference>
<feature type="transmembrane region" description="Helical" evidence="6">
    <location>
        <begin position="180"/>
        <end position="200"/>
    </location>
</feature>
<dbReference type="GO" id="GO:0016020">
    <property type="term" value="C:membrane"/>
    <property type="evidence" value="ECO:0007669"/>
    <property type="project" value="UniProtKB-SubCell"/>
</dbReference>
<dbReference type="InterPro" id="IPR011701">
    <property type="entry name" value="MFS"/>
</dbReference>
<evidence type="ECO:0000313" key="8">
    <source>
        <dbReference type="Proteomes" id="UP000196158"/>
    </source>
</evidence>
<name>A0A1X7QWV3_9SACH</name>
<keyword evidence="4 6" id="KW-1133">Transmembrane helix</keyword>
<evidence type="ECO:0000256" key="5">
    <source>
        <dbReference type="ARBA" id="ARBA00023136"/>
    </source>
</evidence>
<dbReference type="PANTHER" id="PTHR43791:SF65">
    <property type="entry name" value="MAJOR FACILITATOR SUPERFAMILY (MFS) PROFILE DOMAIN-CONTAINING PROTEIN-RELATED"/>
    <property type="match status" value="1"/>
</dbReference>
<evidence type="ECO:0000256" key="6">
    <source>
        <dbReference type="SAM" id="Phobius"/>
    </source>
</evidence>
<evidence type="ECO:0000256" key="3">
    <source>
        <dbReference type="ARBA" id="ARBA00022692"/>
    </source>
</evidence>
<evidence type="ECO:0000256" key="4">
    <source>
        <dbReference type="ARBA" id="ARBA00022989"/>
    </source>
</evidence>
<feature type="transmembrane region" description="Helical" evidence="6">
    <location>
        <begin position="388"/>
        <end position="407"/>
    </location>
</feature>
<dbReference type="EMBL" id="FXLY01000002">
    <property type="protein sequence ID" value="SMN17680.1"/>
    <property type="molecule type" value="Genomic_DNA"/>
</dbReference>
<evidence type="ECO:0008006" key="9">
    <source>
        <dbReference type="Google" id="ProtNLM"/>
    </source>
</evidence>
<dbReference type="AlphaFoldDB" id="A0A1X7QWV3"/>
<feature type="transmembrane region" description="Helical" evidence="6">
    <location>
        <begin position="364"/>
        <end position="381"/>
    </location>
</feature>
<dbReference type="FunFam" id="1.20.1250.20:FF:000106">
    <property type="entry name" value="MFS transporter, putative"/>
    <property type="match status" value="1"/>
</dbReference>
<dbReference type="Proteomes" id="UP000196158">
    <property type="component" value="Unassembled WGS sequence"/>
</dbReference>
<evidence type="ECO:0000256" key="2">
    <source>
        <dbReference type="ARBA" id="ARBA00022448"/>
    </source>
</evidence>
<feature type="transmembrane region" description="Helical" evidence="6">
    <location>
        <begin position="212"/>
        <end position="231"/>
    </location>
</feature>
<comment type="subcellular location">
    <subcellularLocation>
        <location evidence="1">Membrane</location>
        <topology evidence="1">Multi-pass membrane protein</topology>
    </subcellularLocation>
</comment>
<protein>
    <recommendedName>
        <fullName evidence="9">Major facilitator superfamily (MFS) profile domain-containing protein</fullName>
    </recommendedName>
</protein>
<dbReference type="Gene3D" id="1.20.1250.20">
    <property type="entry name" value="MFS general substrate transporter like domains"/>
    <property type="match status" value="2"/>
</dbReference>
<dbReference type="SUPFAM" id="SSF103473">
    <property type="entry name" value="MFS general substrate transporter"/>
    <property type="match status" value="1"/>
</dbReference>
<dbReference type="STRING" id="1789683.A0A1X7QWV3"/>
<keyword evidence="2" id="KW-0813">Transport</keyword>
<keyword evidence="3 6" id="KW-0812">Transmembrane</keyword>
<organism evidence="7 8">
    <name type="scientific">Maudiozyma saulgeensis</name>
    <dbReference type="NCBI Taxonomy" id="1789683"/>
    <lineage>
        <taxon>Eukaryota</taxon>
        <taxon>Fungi</taxon>
        <taxon>Dikarya</taxon>
        <taxon>Ascomycota</taxon>
        <taxon>Saccharomycotina</taxon>
        <taxon>Saccharomycetes</taxon>
        <taxon>Saccharomycetales</taxon>
        <taxon>Saccharomycetaceae</taxon>
        <taxon>Maudiozyma</taxon>
    </lineage>
</organism>
<feature type="transmembrane region" description="Helical" evidence="6">
    <location>
        <begin position="413"/>
        <end position="434"/>
    </location>
</feature>
<dbReference type="OrthoDB" id="1935484at2759"/>
<evidence type="ECO:0000256" key="1">
    <source>
        <dbReference type="ARBA" id="ARBA00004141"/>
    </source>
</evidence>
<feature type="transmembrane region" description="Helical" evidence="6">
    <location>
        <begin position="485"/>
        <end position="504"/>
    </location>
</feature>
<keyword evidence="5 6" id="KW-0472">Membrane</keyword>
<dbReference type="InterPro" id="IPR036259">
    <property type="entry name" value="MFS_trans_sf"/>
</dbReference>
<keyword evidence="8" id="KW-1185">Reference proteome</keyword>
<feature type="transmembrane region" description="Helical" evidence="6">
    <location>
        <begin position="243"/>
        <end position="263"/>
    </location>
</feature>
<reference evidence="7 8" key="1">
    <citation type="submission" date="2017-04" db="EMBL/GenBank/DDBJ databases">
        <authorList>
            <person name="Afonso C.L."/>
            <person name="Miller P.J."/>
            <person name="Scott M.A."/>
            <person name="Spackman E."/>
            <person name="Goraichik I."/>
            <person name="Dimitrov K.M."/>
            <person name="Suarez D.L."/>
            <person name="Swayne D.E."/>
        </authorList>
    </citation>
    <scope>NUCLEOTIDE SEQUENCE [LARGE SCALE GENOMIC DNA]</scope>
</reference>
<dbReference type="PANTHER" id="PTHR43791">
    <property type="entry name" value="PERMEASE-RELATED"/>
    <property type="match status" value="1"/>
</dbReference>
<proteinExistence type="predicted"/>
<dbReference type="GO" id="GO:0022857">
    <property type="term" value="F:transmembrane transporter activity"/>
    <property type="evidence" value="ECO:0007669"/>
    <property type="project" value="InterPro"/>
</dbReference>
<accession>A0A1X7QWV3</accession>